<gene>
    <name evidence="1" type="ORF">EI97DRAFT_435023</name>
</gene>
<dbReference type="GeneID" id="54551946"/>
<proteinExistence type="predicted"/>
<dbReference type="AlphaFoldDB" id="A0A6A6JFS2"/>
<evidence type="ECO:0000313" key="1">
    <source>
        <dbReference type="EMBL" id="KAF2274476.1"/>
    </source>
</evidence>
<dbReference type="Proteomes" id="UP000800097">
    <property type="component" value="Unassembled WGS sequence"/>
</dbReference>
<sequence>MATRNPETLHLGALLADRVLLPAIPATTAVTQVLALAADIRIEGDLTAIHLDGAELEVVDALLLDGRGDFVAAVFGCSAVEGLAFGEIAVRSDFEDPGVGEVEEGCEAEDGCKQLYIFGDLLRRNRFSLSPVRAGLSYFVL</sequence>
<accession>A0A6A6JFS2</accession>
<protein>
    <submittedName>
        <fullName evidence="1">Uncharacterized protein</fullName>
    </submittedName>
</protein>
<dbReference type="RefSeq" id="XP_033652015.1">
    <property type="nucleotide sequence ID" value="XM_033798771.1"/>
</dbReference>
<reference evidence="1" key="1">
    <citation type="journal article" date="2020" name="Stud. Mycol.">
        <title>101 Dothideomycetes genomes: a test case for predicting lifestyles and emergence of pathogens.</title>
        <authorList>
            <person name="Haridas S."/>
            <person name="Albert R."/>
            <person name="Binder M."/>
            <person name="Bloem J."/>
            <person name="Labutti K."/>
            <person name="Salamov A."/>
            <person name="Andreopoulos B."/>
            <person name="Baker S."/>
            <person name="Barry K."/>
            <person name="Bills G."/>
            <person name="Bluhm B."/>
            <person name="Cannon C."/>
            <person name="Castanera R."/>
            <person name="Culley D."/>
            <person name="Daum C."/>
            <person name="Ezra D."/>
            <person name="Gonzalez J."/>
            <person name="Henrissat B."/>
            <person name="Kuo A."/>
            <person name="Liang C."/>
            <person name="Lipzen A."/>
            <person name="Lutzoni F."/>
            <person name="Magnuson J."/>
            <person name="Mondo S."/>
            <person name="Nolan M."/>
            <person name="Ohm R."/>
            <person name="Pangilinan J."/>
            <person name="Park H.-J."/>
            <person name="Ramirez L."/>
            <person name="Alfaro M."/>
            <person name="Sun H."/>
            <person name="Tritt A."/>
            <person name="Yoshinaga Y."/>
            <person name="Zwiers L.-H."/>
            <person name="Turgeon B."/>
            <person name="Goodwin S."/>
            <person name="Spatafora J."/>
            <person name="Crous P."/>
            <person name="Grigoriev I."/>
        </authorList>
    </citation>
    <scope>NUCLEOTIDE SEQUENCE</scope>
    <source>
        <strain evidence="1">CBS 379.55</strain>
    </source>
</reference>
<evidence type="ECO:0000313" key="2">
    <source>
        <dbReference type="Proteomes" id="UP000800097"/>
    </source>
</evidence>
<keyword evidence="2" id="KW-1185">Reference proteome</keyword>
<organism evidence="1 2">
    <name type="scientific">Westerdykella ornata</name>
    <dbReference type="NCBI Taxonomy" id="318751"/>
    <lineage>
        <taxon>Eukaryota</taxon>
        <taxon>Fungi</taxon>
        <taxon>Dikarya</taxon>
        <taxon>Ascomycota</taxon>
        <taxon>Pezizomycotina</taxon>
        <taxon>Dothideomycetes</taxon>
        <taxon>Pleosporomycetidae</taxon>
        <taxon>Pleosporales</taxon>
        <taxon>Sporormiaceae</taxon>
        <taxon>Westerdykella</taxon>
    </lineage>
</organism>
<name>A0A6A6JFS2_WESOR</name>
<dbReference type="EMBL" id="ML986502">
    <property type="protein sequence ID" value="KAF2274476.1"/>
    <property type="molecule type" value="Genomic_DNA"/>
</dbReference>